<dbReference type="KEGG" id="lel:PVL30_001215"/>
<keyword evidence="9" id="KW-1185">Reference proteome</keyword>
<evidence type="ECO:0000256" key="3">
    <source>
        <dbReference type="ARBA" id="ARBA00022692"/>
    </source>
</evidence>
<feature type="transmembrane region" description="Helical" evidence="7">
    <location>
        <begin position="77"/>
        <end position="98"/>
    </location>
</feature>
<dbReference type="PANTHER" id="PTHR21659">
    <property type="entry name" value="HYDROPHOBIC PROTEIN RCI2 LOW TEMPERATURE AND SALT RESPONSIVE PROTEIN LTI6 -RELATED"/>
    <property type="match status" value="1"/>
</dbReference>
<dbReference type="STRING" id="379508.A5DV60"/>
<feature type="compositionally biased region" description="Basic and acidic residues" evidence="6">
    <location>
        <begin position="123"/>
        <end position="135"/>
    </location>
</feature>
<dbReference type="OrthoDB" id="2802411at2759"/>
<dbReference type="InterPro" id="IPR000612">
    <property type="entry name" value="PMP3"/>
</dbReference>
<comment type="similarity">
    <text evidence="2">Belongs to the UPF0057 (PMP3) family.</text>
</comment>
<dbReference type="Proteomes" id="UP000001996">
    <property type="component" value="Unassembled WGS sequence"/>
</dbReference>
<dbReference type="InParanoid" id="A5DV60"/>
<feature type="transmembrane region" description="Helical" evidence="7">
    <location>
        <begin position="7"/>
        <end position="27"/>
    </location>
</feature>
<evidence type="ECO:0000256" key="1">
    <source>
        <dbReference type="ARBA" id="ARBA00004370"/>
    </source>
</evidence>
<dbReference type="EMBL" id="CH981524">
    <property type="protein sequence ID" value="EDK43068.1"/>
    <property type="molecule type" value="Genomic_DNA"/>
</dbReference>
<feature type="compositionally biased region" description="Basic and acidic residues" evidence="6">
    <location>
        <begin position="196"/>
        <end position="214"/>
    </location>
</feature>
<keyword evidence="5 7" id="KW-0472">Membrane</keyword>
<organism evidence="8 9">
    <name type="scientific">Lodderomyces elongisporus (strain ATCC 11503 / CBS 2605 / JCM 1781 / NBRC 1676 / NRRL YB-4239)</name>
    <name type="common">Yeast</name>
    <name type="synonym">Saccharomyces elongisporus</name>
    <dbReference type="NCBI Taxonomy" id="379508"/>
    <lineage>
        <taxon>Eukaryota</taxon>
        <taxon>Fungi</taxon>
        <taxon>Dikarya</taxon>
        <taxon>Ascomycota</taxon>
        <taxon>Saccharomycotina</taxon>
        <taxon>Pichiomycetes</taxon>
        <taxon>Debaryomycetaceae</taxon>
        <taxon>Candida/Lodderomyces clade</taxon>
        <taxon>Lodderomyces</taxon>
    </lineage>
</organism>
<feature type="region of interest" description="Disordered" evidence="6">
    <location>
        <begin position="123"/>
        <end position="187"/>
    </location>
</feature>
<evidence type="ECO:0000313" key="8">
    <source>
        <dbReference type="EMBL" id="EDK43068.1"/>
    </source>
</evidence>
<dbReference type="HOGENOM" id="CLU_097629_0_0_1"/>
<dbReference type="Pfam" id="PF01679">
    <property type="entry name" value="Pmp3"/>
    <property type="match status" value="1"/>
</dbReference>
<feature type="compositionally biased region" description="Basic residues" evidence="6">
    <location>
        <begin position="232"/>
        <end position="249"/>
    </location>
</feature>
<evidence type="ECO:0000256" key="2">
    <source>
        <dbReference type="ARBA" id="ARBA00009530"/>
    </source>
</evidence>
<name>A5DV60_LODEL</name>
<comment type="subcellular location">
    <subcellularLocation>
        <location evidence="1">Membrane</location>
    </subcellularLocation>
</comment>
<sequence>MFTLIPLIHFPLVILGILIAVIHKQTMAPPINTSTGSAGSPPSPQEQFILIIAGVILPPLAVFLAKRYSIWNKEFWITLFLTLLGHLPGLVFAIYWLVCVQFPQQGINYTPVEDIENLAADHHQPRDEAHGEDATGSRTVTAGQQEGFIHHSQGQYDQYDRRTDYKHDQHTTEDNNNDNDLFYNGEGNSNYLEQQQREPYRDYDSSSPSAKDHLLSALDLPTYDDVVEDGHVKHHKKDVKGKKNKSQKK</sequence>
<gene>
    <name evidence="8" type="ORF">LELG_01246</name>
</gene>
<keyword evidence="3 7" id="KW-0812">Transmembrane</keyword>
<dbReference type="VEuPathDB" id="FungiDB:LELG_01246"/>
<dbReference type="GeneID" id="5235787"/>
<feature type="transmembrane region" description="Helical" evidence="7">
    <location>
        <begin position="47"/>
        <end position="65"/>
    </location>
</feature>
<evidence type="ECO:0000256" key="7">
    <source>
        <dbReference type="SAM" id="Phobius"/>
    </source>
</evidence>
<feature type="region of interest" description="Disordered" evidence="6">
    <location>
        <begin position="226"/>
        <end position="249"/>
    </location>
</feature>
<evidence type="ECO:0000256" key="6">
    <source>
        <dbReference type="SAM" id="MobiDB-lite"/>
    </source>
</evidence>
<dbReference type="AlphaFoldDB" id="A5DV60"/>
<evidence type="ECO:0000256" key="4">
    <source>
        <dbReference type="ARBA" id="ARBA00022989"/>
    </source>
</evidence>
<protein>
    <submittedName>
        <fullName evidence="8">Uncharacterized protein</fullName>
    </submittedName>
</protein>
<evidence type="ECO:0000256" key="5">
    <source>
        <dbReference type="ARBA" id="ARBA00023136"/>
    </source>
</evidence>
<feature type="compositionally biased region" description="Basic and acidic residues" evidence="6">
    <location>
        <begin position="158"/>
        <end position="173"/>
    </location>
</feature>
<evidence type="ECO:0000313" key="9">
    <source>
        <dbReference type="Proteomes" id="UP000001996"/>
    </source>
</evidence>
<accession>A5DV60</accession>
<dbReference type="PANTHER" id="PTHR21659:SF42">
    <property type="entry name" value="UPF0057 MEMBRANE PROTEIN ZK632.10-RELATED"/>
    <property type="match status" value="1"/>
</dbReference>
<proteinExistence type="inferred from homology"/>
<feature type="region of interest" description="Disordered" evidence="6">
    <location>
        <begin position="196"/>
        <end position="215"/>
    </location>
</feature>
<dbReference type="GO" id="GO:0016020">
    <property type="term" value="C:membrane"/>
    <property type="evidence" value="ECO:0007669"/>
    <property type="project" value="UniProtKB-SubCell"/>
</dbReference>
<keyword evidence="4 7" id="KW-1133">Transmembrane helix</keyword>
<reference evidence="8 9" key="1">
    <citation type="journal article" date="2009" name="Nature">
        <title>Evolution of pathogenicity and sexual reproduction in eight Candida genomes.</title>
        <authorList>
            <person name="Butler G."/>
            <person name="Rasmussen M.D."/>
            <person name="Lin M.F."/>
            <person name="Santos M.A."/>
            <person name="Sakthikumar S."/>
            <person name="Munro C.A."/>
            <person name="Rheinbay E."/>
            <person name="Grabherr M."/>
            <person name="Forche A."/>
            <person name="Reedy J.L."/>
            <person name="Agrafioti I."/>
            <person name="Arnaud M.B."/>
            <person name="Bates S."/>
            <person name="Brown A.J."/>
            <person name="Brunke S."/>
            <person name="Costanzo M.C."/>
            <person name="Fitzpatrick D.A."/>
            <person name="de Groot P.W."/>
            <person name="Harris D."/>
            <person name="Hoyer L.L."/>
            <person name="Hube B."/>
            <person name="Klis F.M."/>
            <person name="Kodira C."/>
            <person name="Lennard N."/>
            <person name="Logue M.E."/>
            <person name="Martin R."/>
            <person name="Neiman A.M."/>
            <person name="Nikolaou E."/>
            <person name="Quail M.A."/>
            <person name="Quinn J."/>
            <person name="Santos M.C."/>
            <person name="Schmitzberger F.F."/>
            <person name="Sherlock G."/>
            <person name="Shah P."/>
            <person name="Silverstein K.A."/>
            <person name="Skrzypek M.S."/>
            <person name="Soll D."/>
            <person name="Staggs R."/>
            <person name="Stansfield I."/>
            <person name="Stumpf M.P."/>
            <person name="Sudbery P.E."/>
            <person name="Srikantha T."/>
            <person name="Zeng Q."/>
            <person name="Berman J."/>
            <person name="Berriman M."/>
            <person name="Heitman J."/>
            <person name="Gow N.A."/>
            <person name="Lorenz M.C."/>
            <person name="Birren B.W."/>
            <person name="Kellis M."/>
            <person name="Cuomo C.A."/>
        </authorList>
    </citation>
    <scope>NUCLEOTIDE SEQUENCE [LARGE SCALE GENOMIC DNA]</scope>
    <source>
        <strain evidence="9">ATCC 11503 / BCRC 21390 / CBS 2605 / JCM 1781 / NBRC 1676 / NRRL YB-4239</strain>
    </source>
</reference>